<dbReference type="GO" id="GO:0016874">
    <property type="term" value="F:ligase activity"/>
    <property type="evidence" value="ECO:0007669"/>
    <property type="project" value="UniProtKB-KW"/>
</dbReference>
<evidence type="ECO:0000256" key="1">
    <source>
        <dbReference type="ARBA" id="ARBA00006432"/>
    </source>
</evidence>
<feature type="compositionally biased region" description="Basic and acidic residues" evidence="3">
    <location>
        <begin position="290"/>
        <end position="299"/>
    </location>
</feature>
<dbReference type="Gene3D" id="3.40.50.12780">
    <property type="entry name" value="N-terminal domain of ligase-like"/>
    <property type="match status" value="1"/>
</dbReference>
<evidence type="ECO:0000313" key="6">
    <source>
        <dbReference type="EMBL" id="GAA0536824.1"/>
    </source>
</evidence>
<dbReference type="Gene3D" id="3.30.300.30">
    <property type="match status" value="1"/>
</dbReference>
<keyword evidence="7" id="KW-1185">Reference proteome</keyword>
<evidence type="ECO:0000313" key="7">
    <source>
        <dbReference type="Proteomes" id="UP001500729"/>
    </source>
</evidence>
<evidence type="ECO:0000256" key="3">
    <source>
        <dbReference type="SAM" id="MobiDB-lite"/>
    </source>
</evidence>
<dbReference type="Proteomes" id="UP001500729">
    <property type="component" value="Unassembled WGS sequence"/>
</dbReference>
<keyword evidence="2 6" id="KW-0436">Ligase</keyword>
<sequence length="495" mass="51913">MLLGGYGGEPHPERLPGGRPAGVSHPGGDLTRAELRAQVSRAAHALAAHDGRRIAIEADDALGGLCWFLGAELAGAAALIVEPTWTAREREAVLDDARPAAVVTGAVPTGPVPDVPAVGDADTPFYLPTTSGSSGRPKVLVRSRRSWLDSFAALDLGLRADDVVLIPGPLSSSLFLFGAVHTLHGGAGLRLLERWSVTEAAEACRTATVVHLVPSMIASLLPHLDPADCALRLVVCGGAKADPALRRRLEATLPDCELVAYYGSAEHSFVAVDRGDGLRPVVEVEIRGGDVGRDGHEVGGGDEVGDGVRDGDEIRDGNAARDGNEIRDGHAVRDGELWTRSGLVFDGYLDRGAVTWPADWHDGWSSVGDRAVLHDDGTLEILGRSSAVLNSGGRIVSAEEVEEVLRGAEGVRDVLVAATPHPRLGDLITAVVEVGPAALPLAALRERARTALEPAKRPRRWLATAELPRTAAGKPARALVAERLRDGTLAAETLA</sequence>
<evidence type="ECO:0000256" key="2">
    <source>
        <dbReference type="ARBA" id="ARBA00022598"/>
    </source>
</evidence>
<dbReference type="InterPro" id="IPR042099">
    <property type="entry name" value="ANL_N_sf"/>
</dbReference>
<feature type="domain" description="AMP-dependent synthetase/ligase" evidence="4">
    <location>
        <begin position="116"/>
        <end position="273"/>
    </location>
</feature>
<dbReference type="PROSITE" id="PS00455">
    <property type="entry name" value="AMP_BINDING"/>
    <property type="match status" value="1"/>
</dbReference>
<proteinExistence type="inferred from homology"/>
<feature type="compositionally biased region" description="Basic and acidic residues" evidence="3">
    <location>
        <begin position="306"/>
        <end position="322"/>
    </location>
</feature>
<dbReference type="InterPro" id="IPR000873">
    <property type="entry name" value="AMP-dep_synth/lig_dom"/>
</dbReference>
<comment type="similarity">
    <text evidence="1">Belongs to the ATP-dependent AMP-binding enzyme family.</text>
</comment>
<dbReference type="CDD" id="cd04433">
    <property type="entry name" value="AFD_class_I"/>
    <property type="match status" value="1"/>
</dbReference>
<accession>A0ABN1D8P0</accession>
<gene>
    <name evidence="6" type="ORF">GCM10009533_40050</name>
</gene>
<dbReference type="EMBL" id="BAAAGS010000027">
    <property type="protein sequence ID" value="GAA0536824.1"/>
    <property type="molecule type" value="Genomic_DNA"/>
</dbReference>
<dbReference type="PANTHER" id="PTHR43201">
    <property type="entry name" value="ACYL-COA SYNTHETASE"/>
    <property type="match status" value="1"/>
</dbReference>
<feature type="region of interest" description="Disordered" evidence="3">
    <location>
        <begin position="290"/>
        <end position="322"/>
    </location>
</feature>
<dbReference type="SUPFAM" id="SSF56801">
    <property type="entry name" value="Acetyl-CoA synthetase-like"/>
    <property type="match status" value="1"/>
</dbReference>
<dbReference type="Pfam" id="PF00501">
    <property type="entry name" value="AMP-binding"/>
    <property type="match status" value="2"/>
</dbReference>
<evidence type="ECO:0000259" key="5">
    <source>
        <dbReference type="Pfam" id="PF13193"/>
    </source>
</evidence>
<reference evidence="6 7" key="1">
    <citation type="journal article" date="2019" name="Int. J. Syst. Evol. Microbiol.">
        <title>The Global Catalogue of Microorganisms (GCM) 10K type strain sequencing project: providing services to taxonomists for standard genome sequencing and annotation.</title>
        <authorList>
            <consortium name="The Broad Institute Genomics Platform"/>
            <consortium name="The Broad Institute Genome Sequencing Center for Infectious Disease"/>
            <person name="Wu L."/>
            <person name="Ma J."/>
        </authorList>
    </citation>
    <scope>NUCLEOTIDE SEQUENCE [LARGE SCALE GENOMIC DNA]</scope>
    <source>
        <strain evidence="6 7">JCM 10303</strain>
    </source>
</reference>
<evidence type="ECO:0000259" key="4">
    <source>
        <dbReference type="Pfam" id="PF00501"/>
    </source>
</evidence>
<dbReference type="InterPro" id="IPR020845">
    <property type="entry name" value="AMP-binding_CS"/>
</dbReference>
<name>A0ABN1D8P0_SACER</name>
<dbReference type="InterPro" id="IPR045851">
    <property type="entry name" value="AMP-bd_C_sf"/>
</dbReference>
<dbReference type="Pfam" id="PF13193">
    <property type="entry name" value="AMP-binding_C"/>
    <property type="match status" value="1"/>
</dbReference>
<dbReference type="InterPro" id="IPR025110">
    <property type="entry name" value="AMP-bd_C"/>
</dbReference>
<feature type="domain" description="AMP-dependent synthetase/ligase" evidence="4">
    <location>
        <begin position="14"/>
        <end position="106"/>
    </location>
</feature>
<feature type="domain" description="AMP-binding enzyme C-terminal" evidence="5">
    <location>
        <begin position="400"/>
        <end position="474"/>
    </location>
</feature>
<feature type="region of interest" description="Disordered" evidence="3">
    <location>
        <begin position="1"/>
        <end position="29"/>
    </location>
</feature>
<organism evidence="6 7">
    <name type="scientific">Saccharopolyspora erythraea</name>
    <name type="common">Streptomyces erythraeus</name>
    <dbReference type="NCBI Taxonomy" id="1836"/>
    <lineage>
        <taxon>Bacteria</taxon>
        <taxon>Bacillati</taxon>
        <taxon>Actinomycetota</taxon>
        <taxon>Actinomycetes</taxon>
        <taxon>Pseudonocardiales</taxon>
        <taxon>Pseudonocardiaceae</taxon>
        <taxon>Saccharopolyspora</taxon>
    </lineage>
</organism>
<comment type="caution">
    <text evidence="6">The sequence shown here is derived from an EMBL/GenBank/DDBJ whole genome shotgun (WGS) entry which is preliminary data.</text>
</comment>
<protein>
    <submittedName>
        <fullName evidence="6">Long-chain fatty acid--CoA ligase</fullName>
    </submittedName>
</protein>
<dbReference type="PANTHER" id="PTHR43201:SF5">
    <property type="entry name" value="MEDIUM-CHAIN ACYL-COA LIGASE ACSF2, MITOCHONDRIAL"/>
    <property type="match status" value="1"/>
</dbReference>
<dbReference type="RefSeq" id="WP_346138780.1">
    <property type="nucleotide sequence ID" value="NZ_BAAAGS010000027.1"/>
</dbReference>